<evidence type="ECO:0000259" key="1">
    <source>
        <dbReference type="PROSITE" id="PS50853"/>
    </source>
</evidence>
<name>A0ABQ9FJ01_TEGGR</name>
<proteinExistence type="predicted"/>
<evidence type="ECO:0000313" key="3">
    <source>
        <dbReference type="Proteomes" id="UP001217089"/>
    </source>
</evidence>
<dbReference type="Pfam" id="PF00041">
    <property type="entry name" value="fn3"/>
    <property type="match status" value="1"/>
</dbReference>
<dbReference type="InterPro" id="IPR036116">
    <property type="entry name" value="FN3_sf"/>
</dbReference>
<dbReference type="PROSITE" id="PS50853">
    <property type="entry name" value="FN3"/>
    <property type="match status" value="1"/>
</dbReference>
<dbReference type="CDD" id="cd00063">
    <property type="entry name" value="FN3"/>
    <property type="match status" value="1"/>
</dbReference>
<keyword evidence="3" id="KW-1185">Reference proteome</keyword>
<dbReference type="SUPFAM" id="SSF49265">
    <property type="entry name" value="Fibronectin type III"/>
    <property type="match status" value="1"/>
</dbReference>
<feature type="domain" description="Fibronectin type-III" evidence="1">
    <location>
        <begin position="9"/>
        <end position="103"/>
    </location>
</feature>
<dbReference type="InterPro" id="IPR003961">
    <property type="entry name" value="FN3_dom"/>
</dbReference>
<gene>
    <name evidence="2" type="ORF">KUTeg_005939</name>
</gene>
<organism evidence="2 3">
    <name type="scientific">Tegillarca granosa</name>
    <name type="common">Malaysian cockle</name>
    <name type="synonym">Anadara granosa</name>
    <dbReference type="NCBI Taxonomy" id="220873"/>
    <lineage>
        <taxon>Eukaryota</taxon>
        <taxon>Metazoa</taxon>
        <taxon>Spiralia</taxon>
        <taxon>Lophotrochozoa</taxon>
        <taxon>Mollusca</taxon>
        <taxon>Bivalvia</taxon>
        <taxon>Autobranchia</taxon>
        <taxon>Pteriomorphia</taxon>
        <taxon>Arcoida</taxon>
        <taxon>Arcoidea</taxon>
        <taxon>Arcidae</taxon>
        <taxon>Tegillarca</taxon>
    </lineage>
</organism>
<protein>
    <recommendedName>
        <fullName evidence="1">Fibronectin type-III domain-containing protein</fullName>
    </recommendedName>
</protein>
<reference evidence="2 3" key="1">
    <citation type="submission" date="2022-12" db="EMBL/GenBank/DDBJ databases">
        <title>Chromosome-level genome of Tegillarca granosa.</title>
        <authorList>
            <person name="Kim J."/>
        </authorList>
    </citation>
    <scope>NUCLEOTIDE SEQUENCE [LARGE SCALE GENOMIC DNA]</scope>
    <source>
        <strain evidence="2">Teg-2019</strain>
        <tissue evidence="2">Adductor muscle</tissue>
    </source>
</reference>
<dbReference type="Proteomes" id="UP001217089">
    <property type="component" value="Unassembled WGS sequence"/>
</dbReference>
<dbReference type="Gene3D" id="2.60.40.10">
    <property type="entry name" value="Immunoglobulins"/>
    <property type="match status" value="1"/>
</dbReference>
<comment type="caution">
    <text evidence="2">The sequence shown here is derived from an EMBL/GenBank/DDBJ whole genome shotgun (WGS) entry which is preliminary data.</text>
</comment>
<dbReference type="EMBL" id="JARBDR010000327">
    <property type="protein sequence ID" value="KAJ8316532.1"/>
    <property type="molecule type" value="Genomic_DNA"/>
</dbReference>
<dbReference type="InterPro" id="IPR013783">
    <property type="entry name" value="Ig-like_fold"/>
</dbReference>
<evidence type="ECO:0000313" key="2">
    <source>
        <dbReference type="EMBL" id="KAJ8316532.1"/>
    </source>
</evidence>
<accession>A0ABQ9FJ01</accession>
<sequence length="198" mass="22123">MQQVRAPAPPLFVSLECLKDLSADVSWMPGFNGGSEQMFVIQYRQSSENNFKIWTKKLQDKRINITENVKGLTNGVEYRFRVVAVNSYGETPSDEYSCTTEKPTLTESPIVLPIVGGTLGTLTGVAASVDIKPNDAKKRNDEFSMNGNDINIYERLNKSQQELDANTYETITNRQIAEFPKEKVYVNTAIGMADGIKQ</sequence>
<dbReference type="SMART" id="SM00060">
    <property type="entry name" value="FN3"/>
    <property type="match status" value="1"/>
</dbReference>